<gene>
    <name evidence="3" type="ORF">OTU49_014686</name>
</gene>
<organism evidence="3 4">
    <name type="scientific">Cherax quadricarinatus</name>
    <name type="common">Australian red claw crayfish</name>
    <dbReference type="NCBI Taxonomy" id="27406"/>
    <lineage>
        <taxon>Eukaryota</taxon>
        <taxon>Metazoa</taxon>
        <taxon>Ecdysozoa</taxon>
        <taxon>Arthropoda</taxon>
        <taxon>Crustacea</taxon>
        <taxon>Multicrustacea</taxon>
        <taxon>Malacostraca</taxon>
        <taxon>Eumalacostraca</taxon>
        <taxon>Eucarida</taxon>
        <taxon>Decapoda</taxon>
        <taxon>Pleocyemata</taxon>
        <taxon>Astacidea</taxon>
        <taxon>Parastacoidea</taxon>
        <taxon>Parastacidae</taxon>
        <taxon>Cherax</taxon>
    </lineage>
</organism>
<dbReference type="PANTHER" id="PTHR33309">
    <property type="entry name" value="KERATIN, ULTRA HIGH-SULFUR MATRIX PROTEIN-LIKE"/>
    <property type="match status" value="1"/>
</dbReference>
<dbReference type="Pfam" id="PF20700">
    <property type="entry name" value="Mutator"/>
    <property type="match status" value="1"/>
</dbReference>
<dbReference type="EMBL" id="JARKIK010005919">
    <property type="protein sequence ID" value="KAK8718519.1"/>
    <property type="molecule type" value="Genomic_DNA"/>
</dbReference>
<dbReference type="InterPro" id="IPR049012">
    <property type="entry name" value="Mutator_transp_dom"/>
</dbReference>
<evidence type="ECO:0000256" key="1">
    <source>
        <dbReference type="SAM" id="MobiDB-lite"/>
    </source>
</evidence>
<comment type="caution">
    <text evidence="3">The sequence shown here is derived from an EMBL/GenBank/DDBJ whole genome shotgun (WGS) entry which is preliminary data.</text>
</comment>
<name>A0AAW0VNP8_CHEQU</name>
<protein>
    <recommendedName>
        <fullName evidence="2">Mutator-like transposase domain-containing protein</fullName>
    </recommendedName>
</protein>
<dbReference type="PANTHER" id="PTHR33309:SF3">
    <property type="entry name" value="CCHC-TYPE DOMAIN-CONTAINING PROTEIN"/>
    <property type="match status" value="1"/>
</dbReference>
<dbReference type="AlphaFoldDB" id="A0AAW0VNP8"/>
<accession>A0AAW0VNP8</accession>
<keyword evidence="4" id="KW-1185">Reference proteome</keyword>
<evidence type="ECO:0000313" key="3">
    <source>
        <dbReference type="EMBL" id="KAK8718519.1"/>
    </source>
</evidence>
<feature type="region of interest" description="Disordered" evidence="1">
    <location>
        <begin position="433"/>
        <end position="459"/>
    </location>
</feature>
<evidence type="ECO:0000259" key="2">
    <source>
        <dbReference type="Pfam" id="PF20700"/>
    </source>
</evidence>
<reference evidence="3 4" key="1">
    <citation type="journal article" date="2024" name="BMC Genomics">
        <title>Genome assembly of redclaw crayfish (Cherax quadricarinatus) provides insights into its immune adaptation and hypoxia tolerance.</title>
        <authorList>
            <person name="Liu Z."/>
            <person name="Zheng J."/>
            <person name="Li H."/>
            <person name="Fang K."/>
            <person name="Wang S."/>
            <person name="He J."/>
            <person name="Zhou D."/>
            <person name="Weng S."/>
            <person name="Chi M."/>
            <person name="Gu Z."/>
            <person name="He J."/>
            <person name="Li F."/>
            <person name="Wang M."/>
        </authorList>
    </citation>
    <scope>NUCLEOTIDE SEQUENCE [LARGE SCALE GENOMIC DNA]</scope>
    <source>
        <strain evidence="3">ZL_2023a</strain>
    </source>
</reference>
<dbReference type="Proteomes" id="UP001445076">
    <property type="component" value="Unassembled WGS sequence"/>
</dbReference>
<evidence type="ECO:0000313" key="4">
    <source>
        <dbReference type="Proteomes" id="UP001445076"/>
    </source>
</evidence>
<feature type="domain" description="Mutator-like transposase" evidence="2">
    <location>
        <begin position="2"/>
        <end position="313"/>
    </location>
</feature>
<proteinExistence type="predicted"/>
<sequence length="459" mass="52768">MVYGEMAAGEGYSALARRNALCTLPYITLETYNKYASIITEKCIESCQKILAESRDIIVQEYAKLKIEPDVNGILDIDVTYDGTWHKRGHHSNIGIGIAIDVVTKLVIDYQVLCKYCHVCAYMESSYSKQTTSLEKYEQYKNEHEHKCYINYSGTAAKMESDAAAIIWQRSLDKKLRYKTIVSDGDSSTYKTIVDLNDGEGPYPGVNVEKQECINHYSKRLKNRLTNLVKSHYVENELKPGMKRKEFAMKKKGMLTDFVIDKLAQYFHKNLREKIGHGVEDMRNSIMASFFHCSSTDEKPQHHLCPTGDKSWCFYQKAAAADLPPPSHTKMKVQFQLEPAYLEEVHNVYKDLTSDEMMQRCVKGRTQNSNESLHQRIWSYSNKAKYQTKRHADFAVSHAVADYNAGYVRSCLDIPLGYRRSAVTQAQLELMEKRMKEKRNQSGKKRKRELDTSYEPGGH</sequence>